<proteinExistence type="predicted"/>
<name>A0ABD2WYC2_9HYME</name>
<feature type="compositionally biased region" description="Polar residues" evidence="4">
    <location>
        <begin position="326"/>
        <end position="341"/>
    </location>
</feature>
<dbReference type="GO" id="GO:0005777">
    <property type="term" value="C:peroxisome"/>
    <property type="evidence" value="ECO:0007669"/>
    <property type="project" value="UniProtKB-SubCell"/>
</dbReference>
<feature type="compositionally biased region" description="Polar residues" evidence="4">
    <location>
        <begin position="163"/>
        <end position="175"/>
    </location>
</feature>
<feature type="compositionally biased region" description="Polar residues" evidence="4">
    <location>
        <begin position="305"/>
        <end position="315"/>
    </location>
</feature>
<feature type="region of interest" description="Disordered" evidence="4">
    <location>
        <begin position="817"/>
        <end position="855"/>
    </location>
</feature>
<dbReference type="InterPro" id="IPR001753">
    <property type="entry name" value="Enoyl-CoA_hydra/iso"/>
</dbReference>
<evidence type="ECO:0000313" key="5">
    <source>
        <dbReference type="EMBL" id="KAL3397638.1"/>
    </source>
</evidence>
<feature type="compositionally biased region" description="Basic and acidic residues" evidence="4">
    <location>
        <begin position="890"/>
        <end position="903"/>
    </location>
</feature>
<feature type="region of interest" description="Disordered" evidence="4">
    <location>
        <begin position="297"/>
        <end position="474"/>
    </location>
</feature>
<feature type="compositionally biased region" description="Low complexity" evidence="4">
    <location>
        <begin position="613"/>
        <end position="626"/>
    </location>
</feature>
<dbReference type="Proteomes" id="UP001627154">
    <property type="component" value="Unassembled WGS sequence"/>
</dbReference>
<feature type="compositionally biased region" description="Basic and acidic residues" evidence="4">
    <location>
        <begin position="443"/>
        <end position="459"/>
    </location>
</feature>
<dbReference type="PANTHER" id="PTHR43684">
    <property type="match status" value="1"/>
</dbReference>
<dbReference type="GO" id="GO:0004165">
    <property type="term" value="F:delta(3)-delta(2)-enoyl-CoA isomerase activity"/>
    <property type="evidence" value="ECO:0007669"/>
    <property type="project" value="UniProtKB-ARBA"/>
</dbReference>
<feature type="compositionally biased region" description="Low complexity" evidence="4">
    <location>
        <begin position="714"/>
        <end position="724"/>
    </location>
</feature>
<evidence type="ECO:0000256" key="4">
    <source>
        <dbReference type="SAM" id="MobiDB-lite"/>
    </source>
</evidence>
<feature type="region of interest" description="Disordered" evidence="4">
    <location>
        <begin position="528"/>
        <end position="599"/>
    </location>
</feature>
<evidence type="ECO:0000313" key="6">
    <source>
        <dbReference type="Proteomes" id="UP001627154"/>
    </source>
</evidence>
<keyword evidence="3" id="KW-0413">Isomerase</keyword>
<feature type="compositionally biased region" description="Polar residues" evidence="4">
    <location>
        <begin position="743"/>
        <end position="756"/>
    </location>
</feature>
<feature type="compositionally biased region" description="Basic and acidic residues" evidence="4">
    <location>
        <begin position="731"/>
        <end position="741"/>
    </location>
</feature>
<comment type="caution">
    <text evidence="5">The sequence shown here is derived from an EMBL/GenBank/DDBJ whole genome shotgun (WGS) entry which is preliminary data.</text>
</comment>
<dbReference type="SUPFAM" id="SSF52096">
    <property type="entry name" value="ClpP/crotonase"/>
    <property type="match status" value="1"/>
</dbReference>
<feature type="compositionally biased region" description="Polar residues" evidence="4">
    <location>
        <begin position="409"/>
        <end position="419"/>
    </location>
</feature>
<dbReference type="InterPro" id="IPR051053">
    <property type="entry name" value="ECH/Chromodomain_protein"/>
</dbReference>
<feature type="compositionally biased region" description="Acidic residues" evidence="4">
    <location>
        <begin position="350"/>
        <end position="362"/>
    </location>
</feature>
<feature type="compositionally biased region" description="Polar residues" evidence="4">
    <location>
        <begin position="569"/>
        <end position="588"/>
    </location>
</feature>
<dbReference type="InterPro" id="IPR014748">
    <property type="entry name" value="Enoyl-CoA_hydra_C"/>
</dbReference>
<feature type="compositionally biased region" description="Polar residues" evidence="4">
    <location>
        <begin position="1051"/>
        <end position="1064"/>
    </location>
</feature>
<feature type="region of interest" description="Disordered" evidence="4">
    <location>
        <begin position="151"/>
        <end position="180"/>
    </location>
</feature>
<dbReference type="EMBL" id="JBJJXI010000062">
    <property type="protein sequence ID" value="KAL3397638.1"/>
    <property type="molecule type" value="Genomic_DNA"/>
</dbReference>
<evidence type="ECO:0000256" key="2">
    <source>
        <dbReference type="ARBA" id="ARBA00023140"/>
    </source>
</evidence>
<feature type="region of interest" description="Disordered" evidence="4">
    <location>
        <begin position="876"/>
        <end position="1065"/>
    </location>
</feature>
<dbReference type="InterPro" id="IPR029045">
    <property type="entry name" value="ClpP/crotonase-like_dom_sf"/>
</dbReference>
<evidence type="ECO:0000256" key="1">
    <source>
        <dbReference type="ARBA" id="ARBA00004275"/>
    </source>
</evidence>
<gene>
    <name evidence="5" type="ORF">TKK_008728</name>
</gene>
<feature type="compositionally biased region" description="Polar residues" evidence="4">
    <location>
        <begin position="529"/>
        <end position="538"/>
    </location>
</feature>
<organism evidence="5 6">
    <name type="scientific">Trichogramma kaykai</name>
    <dbReference type="NCBI Taxonomy" id="54128"/>
    <lineage>
        <taxon>Eukaryota</taxon>
        <taxon>Metazoa</taxon>
        <taxon>Ecdysozoa</taxon>
        <taxon>Arthropoda</taxon>
        <taxon>Hexapoda</taxon>
        <taxon>Insecta</taxon>
        <taxon>Pterygota</taxon>
        <taxon>Neoptera</taxon>
        <taxon>Endopterygota</taxon>
        <taxon>Hymenoptera</taxon>
        <taxon>Apocrita</taxon>
        <taxon>Proctotrupomorpha</taxon>
        <taxon>Chalcidoidea</taxon>
        <taxon>Trichogrammatidae</taxon>
        <taxon>Trichogramma</taxon>
    </lineage>
</organism>
<keyword evidence="2" id="KW-0576">Peroxisome</keyword>
<accession>A0ABD2WYC2</accession>
<dbReference type="PANTHER" id="PTHR43684:SF1">
    <property type="entry name" value="ENOYL-COA DELTA ISOMERASE 2"/>
    <property type="match status" value="1"/>
</dbReference>
<feature type="compositionally biased region" description="Basic and acidic residues" evidence="4">
    <location>
        <begin position="781"/>
        <end position="792"/>
    </location>
</feature>
<feature type="compositionally biased region" description="Basic and acidic residues" evidence="4">
    <location>
        <begin position="704"/>
        <end position="713"/>
    </location>
</feature>
<dbReference type="Gene3D" id="3.90.226.10">
    <property type="entry name" value="2-enoyl-CoA Hydratase, Chain A, domain 1"/>
    <property type="match status" value="1"/>
</dbReference>
<reference evidence="5 6" key="1">
    <citation type="journal article" date="2024" name="bioRxiv">
        <title>A reference genome for Trichogramma kaykai: A tiny desert-dwelling parasitoid wasp with competing sex-ratio distorters.</title>
        <authorList>
            <person name="Culotta J."/>
            <person name="Lindsey A.R."/>
        </authorList>
    </citation>
    <scope>NUCLEOTIDE SEQUENCE [LARGE SCALE GENOMIC DNA]</scope>
    <source>
        <strain evidence="5 6">KSX58</strain>
    </source>
</reference>
<evidence type="ECO:0000256" key="3">
    <source>
        <dbReference type="ARBA" id="ARBA00023235"/>
    </source>
</evidence>
<feature type="compositionally biased region" description="Acidic residues" evidence="4">
    <location>
        <begin position="385"/>
        <end position="405"/>
    </location>
</feature>
<feature type="compositionally biased region" description="Basic and acidic residues" evidence="4">
    <location>
        <begin position="666"/>
        <end position="682"/>
    </location>
</feature>
<keyword evidence="6" id="KW-1185">Reference proteome</keyword>
<dbReference type="Gene3D" id="1.10.12.10">
    <property type="entry name" value="Lyase 2-enoyl-coa Hydratase, Chain A, domain 2"/>
    <property type="match status" value="1"/>
</dbReference>
<dbReference type="CDD" id="cd06558">
    <property type="entry name" value="crotonase-like"/>
    <property type="match status" value="1"/>
</dbReference>
<feature type="compositionally biased region" description="Basic and acidic residues" evidence="4">
    <location>
        <begin position="589"/>
        <end position="599"/>
    </location>
</feature>
<feature type="compositionally biased region" description="Low complexity" evidence="4">
    <location>
        <begin position="977"/>
        <end position="992"/>
    </location>
</feature>
<feature type="compositionally biased region" description="Basic and acidic residues" evidence="4">
    <location>
        <begin position="1035"/>
        <end position="1050"/>
    </location>
</feature>
<comment type="subcellular location">
    <subcellularLocation>
        <location evidence="1">Peroxisome</location>
    </subcellularLocation>
</comment>
<feature type="region of interest" description="Disordered" evidence="4">
    <location>
        <begin position="613"/>
        <end position="792"/>
    </location>
</feature>
<feature type="compositionally biased region" description="Basic and acidic residues" evidence="4">
    <location>
        <begin position="421"/>
        <end position="433"/>
    </location>
</feature>
<protein>
    <submittedName>
        <fullName evidence="5">Uncharacterized protein</fullName>
    </submittedName>
</protein>
<feature type="compositionally biased region" description="Low complexity" evidence="4">
    <location>
        <begin position="919"/>
        <end position="941"/>
    </location>
</feature>
<sequence length="1405" mass="156325">MEQNDEVCDQELAVSSGAASFQQLVQEIVVQNNDQERDIINCQVQNVEIILPNDYVTTQQQCDDKSVSENIVNEKQEAHSIDEKYQYETSDESKIQDFLILSEMNSSQKSYEINHSDTATTTENNVTQKEIIKENSDESISDKSTNTVIELSQSKDNQKSDNYDISNSNLPLSNNDQDDAIQDFDQTTKSLQEENISVPANSTEPNLTANEIDAKMTNNTLAEDEKASVIENHSSNTSEVDSTCLSKTVSINNDAEKVTSNTDDHEMIVETIEITEVTNSDDLSILTQYKSNEHTWKEKTEIEKNQSPSQDTCNNESEESLESIKKQISNNKPETFNSDHSPSTKKQEDKDEAMEEDDEDDLELHLSNQSNEKNKSVLQDIFNDWSEENGEEEIQNQDQEDEVEMELQSLLNDGVTSTPIRKVEKKGPSDNIKKSNKSPTKTSVKDRSLPNKVEVDTKMKQTSRPGVKIPGAHLTSQIASSAEVNEVLKERLKEKQKDLQVPKTADFVFVKKITQRLSSHLLAAAATGILSQEPTSLDTSKESEANKSSSDNNDLLAILEGDVDPDWSNLKSTSNTDEVNKVTSTVEVHSSENKLDQVTEREIALKQLRELPKTSCKKNNSSINKKSLMKKSAKSIKTSPGDDESDTINNTSSNEEETLSKTKSPKTSENEELAVKNDESRSGRKRKLTEKAREFTAKKLRVQKNKDGKKSDSDSTASSDSPKTAPKKKRDSVQSEVKMEITDVSNIEESSENMLQKSADDSNDEEIKKIDSESSEEQENAETKVKEKQDVKKKIKLVNKNALISKKKNAVKNLVRMKKAVPISKAKVTNQANKPKDKDSTDSSGAAVQIKKPRSEIDRLLQDEGIVNMLYDAKQDTRKRRVPITQSQKKVMDLEKAQRELKQRANLVKNAVLKSRGQSDSASSPRARRSLTASATELSAAQNEKKSTQSKASSSFINPGKLKNAAEASRIIRRHSSSSYSSASGASPRVSIDLGQPPNDLLDLESSGITRNASVDSYSDKSDKKSRTRASARISESETKEVSEKTDIHQETTNQPNLNESDSQTHVRKLFKNNNKSNKKFKKTDEDSFDALTKNTDIKLPEDSSTSPAKAIHVVETITNLPSKASSRKKRSTVSANDESISEFRNKEVSVKRHGRLVQLILTPCHKNSGIRNALSLEVMKEIQDVLERLKNDSRCSVVVLTSTGTSFCDGLDLSQIIENNETERKLKVTAMATAVKEFIKTLAAFNKPLVAGIQGDAIGLGVTMLPLFDLVIASDKATFETPCSKLGQIAEGLAVLMLSNSFGSLTTNYLLLGGRPLTANEALTAGFVTKCLWPDKFQVEFLPSLKAMSEQSSQAMETTKLLLRKSMREKLDDMLNTEHNLLIKQWCSQEWQDAARIYVKEKGQ</sequence>
<dbReference type="Pfam" id="PF00378">
    <property type="entry name" value="ECH_1"/>
    <property type="match status" value="1"/>
</dbReference>